<dbReference type="STRING" id="1330018.A0A167GTA3"/>
<dbReference type="SUPFAM" id="SSF56112">
    <property type="entry name" value="Protein kinase-like (PK-like)"/>
    <property type="match status" value="1"/>
</dbReference>
<keyword evidence="2" id="KW-1185">Reference proteome</keyword>
<dbReference type="InterPro" id="IPR011009">
    <property type="entry name" value="Kinase-like_dom_sf"/>
</dbReference>
<accession>A0A167GTA3</accession>
<sequence>MENTTVVQESVTSAERIVRDVKKMREIVKGLPAPTTRMQPETAAKLQNLLLNGRPTLGPPIALYCHNFTQLREELESVPPSYEPTAQDARHVYALLASSRQVFAAEERAGTQDHRSNRSSALQPVLHELLGPLDRLSNDDKTASDGSTLAFVFTRGSENETADNGAGPDASASTWMSLQYELKNDLRNLQLDPAVQLQLTVGKTWVDPSREAVARSSPCPTLLLTITGTLMSLRGMVFVQRMLVEHIGPSIDLDQSPDDLTIRNMAWYFLCLREANGRLQSYYSRLPLLKDWTPTPFLPAPISIDVIQEDRSVQTGTVSVQDWLLNTNFSVDSSDADYRLVFSAILEQAGCAPRRCVVKFSEHYGEEVHEYVANELQLAPRLLAVKTLSRVAPFLKVVVMEEVVDAVPFDLNRIMTDNALPAVRTKLEAFLASMRKRDYVHGDLRKPNIYVGAKGDVHILDFEYAGKAGKVKYAPDLNTDILPIDVQGGEAICLEHDEEMITVLLDNAPS</sequence>
<dbReference type="AlphaFoldDB" id="A0A167GTA3"/>
<gene>
    <name evidence="1" type="ORF">CALVIDRAFT_372643</name>
</gene>
<evidence type="ECO:0000313" key="2">
    <source>
        <dbReference type="Proteomes" id="UP000076738"/>
    </source>
</evidence>
<proteinExistence type="predicted"/>
<dbReference type="OrthoDB" id="3261131at2759"/>
<evidence type="ECO:0000313" key="1">
    <source>
        <dbReference type="EMBL" id="KZO90884.1"/>
    </source>
</evidence>
<organism evidence="1 2">
    <name type="scientific">Calocera viscosa (strain TUFC12733)</name>
    <dbReference type="NCBI Taxonomy" id="1330018"/>
    <lineage>
        <taxon>Eukaryota</taxon>
        <taxon>Fungi</taxon>
        <taxon>Dikarya</taxon>
        <taxon>Basidiomycota</taxon>
        <taxon>Agaricomycotina</taxon>
        <taxon>Dacrymycetes</taxon>
        <taxon>Dacrymycetales</taxon>
        <taxon>Dacrymycetaceae</taxon>
        <taxon>Calocera</taxon>
    </lineage>
</organism>
<evidence type="ECO:0008006" key="3">
    <source>
        <dbReference type="Google" id="ProtNLM"/>
    </source>
</evidence>
<protein>
    <recommendedName>
        <fullName evidence="3">Protein kinase domain-containing protein</fullName>
    </recommendedName>
</protein>
<name>A0A167GTA3_CALVF</name>
<dbReference type="EMBL" id="KV417332">
    <property type="protein sequence ID" value="KZO90884.1"/>
    <property type="molecule type" value="Genomic_DNA"/>
</dbReference>
<dbReference type="Proteomes" id="UP000076738">
    <property type="component" value="Unassembled WGS sequence"/>
</dbReference>
<reference evidence="1 2" key="1">
    <citation type="journal article" date="2016" name="Mol. Biol. Evol.">
        <title>Comparative Genomics of Early-Diverging Mushroom-Forming Fungi Provides Insights into the Origins of Lignocellulose Decay Capabilities.</title>
        <authorList>
            <person name="Nagy L.G."/>
            <person name="Riley R."/>
            <person name="Tritt A."/>
            <person name="Adam C."/>
            <person name="Daum C."/>
            <person name="Floudas D."/>
            <person name="Sun H."/>
            <person name="Yadav J.S."/>
            <person name="Pangilinan J."/>
            <person name="Larsson K.H."/>
            <person name="Matsuura K."/>
            <person name="Barry K."/>
            <person name="Labutti K."/>
            <person name="Kuo R."/>
            <person name="Ohm R.A."/>
            <person name="Bhattacharya S.S."/>
            <person name="Shirouzu T."/>
            <person name="Yoshinaga Y."/>
            <person name="Martin F.M."/>
            <person name="Grigoriev I.V."/>
            <person name="Hibbett D.S."/>
        </authorList>
    </citation>
    <scope>NUCLEOTIDE SEQUENCE [LARGE SCALE GENOMIC DNA]</scope>
    <source>
        <strain evidence="1 2">TUFC12733</strain>
    </source>
</reference>